<accession>A0A427BBC8</accession>
<feature type="region of interest" description="Disordered" evidence="1">
    <location>
        <begin position="12"/>
        <end position="56"/>
    </location>
</feature>
<dbReference type="EMBL" id="AMZH03000054">
    <property type="protein sequence ID" value="RRT85840.1"/>
    <property type="molecule type" value="Genomic_DNA"/>
</dbReference>
<organism evidence="2 3">
    <name type="scientific">Ensete ventricosum</name>
    <name type="common">Abyssinian banana</name>
    <name type="synonym">Musa ensete</name>
    <dbReference type="NCBI Taxonomy" id="4639"/>
    <lineage>
        <taxon>Eukaryota</taxon>
        <taxon>Viridiplantae</taxon>
        <taxon>Streptophyta</taxon>
        <taxon>Embryophyta</taxon>
        <taxon>Tracheophyta</taxon>
        <taxon>Spermatophyta</taxon>
        <taxon>Magnoliopsida</taxon>
        <taxon>Liliopsida</taxon>
        <taxon>Zingiberales</taxon>
        <taxon>Musaceae</taxon>
        <taxon>Ensete</taxon>
    </lineage>
</organism>
<sequence>MVFQITLSWHPPPTRRLRAPRQRPFPGRTKMPSTAFVHPRAGQTKPSQRAFDTPNPLPLCTHGDGVWTDLVGPASRVRMRMTSAWAPIMCPLCFVVTSSGSNRRTGGSAGNAPKAAKFYSCDVHFGPPRSPPR</sequence>
<name>A0A427BBC8_ENSVE</name>
<dbReference type="AlphaFoldDB" id="A0A427BBC8"/>
<comment type="caution">
    <text evidence="2">The sequence shown here is derived from an EMBL/GenBank/DDBJ whole genome shotgun (WGS) entry which is preliminary data.</text>
</comment>
<evidence type="ECO:0000313" key="2">
    <source>
        <dbReference type="EMBL" id="RRT85840.1"/>
    </source>
</evidence>
<dbReference type="Proteomes" id="UP000287651">
    <property type="component" value="Unassembled WGS sequence"/>
</dbReference>
<reference evidence="2 3" key="1">
    <citation type="journal article" date="2014" name="Agronomy (Basel)">
        <title>A Draft Genome Sequence for Ensete ventricosum, the Drought-Tolerant Tree Against Hunger.</title>
        <authorList>
            <person name="Harrison J."/>
            <person name="Moore K.A."/>
            <person name="Paszkiewicz K."/>
            <person name="Jones T."/>
            <person name="Grant M."/>
            <person name="Ambacheew D."/>
            <person name="Muzemil S."/>
            <person name="Studholme D.J."/>
        </authorList>
    </citation>
    <scope>NUCLEOTIDE SEQUENCE [LARGE SCALE GENOMIC DNA]</scope>
</reference>
<evidence type="ECO:0000256" key="1">
    <source>
        <dbReference type="SAM" id="MobiDB-lite"/>
    </source>
</evidence>
<proteinExistence type="predicted"/>
<protein>
    <submittedName>
        <fullName evidence="2">Uncharacterized protein</fullName>
    </submittedName>
</protein>
<gene>
    <name evidence="2" type="ORF">B296_00001898</name>
</gene>
<evidence type="ECO:0000313" key="3">
    <source>
        <dbReference type="Proteomes" id="UP000287651"/>
    </source>
</evidence>